<gene>
    <name evidence="6" type="ORF">MiSe_34450</name>
</gene>
<feature type="region of interest" description="Disordered" evidence="5">
    <location>
        <begin position="1"/>
        <end position="29"/>
    </location>
</feature>
<name>A0AAV3XBD4_9CYAN</name>
<dbReference type="InterPro" id="IPR021133">
    <property type="entry name" value="HEAT_type_2"/>
</dbReference>
<dbReference type="InterPro" id="IPR016024">
    <property type="entry name" value="ARM-type_fold"/>
</dbReference>
<dbReference type="EMBL" id="BLAY01000050">
    <property type="protein sequence ID" value="GET38686.1"/>
    <property type="molecule type" value="Genomic_DNA"/>
</dbReference>
<dbReference type="GO" id="GO:0016491">
    <property type="term" value="F:oxidoreductase activity"/>
    <property type="evidence" value="ECO:0007669"/>
    <property type="project" value="TreeGrafter"/>
</dbReference>
<dbReference type="InterPro" id="IPR011989">
    <property type="entry name" value="ARM-like"/>
</dbReference>
<dbReference type="SMART" id="SM00567">
    <property type="entry name" value="EZ_HEAT"/>
    <property type="match status" value="12"/>
</dbReference>
<evidence type="ECO:0000256" key="4">
    <source>
        <dbReference type="ARBA" id="ARBA00045876"/>
    </source>
</evidence>
<reference evidence="6" key="1">
    <citation type="submission" date="2019-10" db="EMBL/GenBank/DDBJ databases">
        <title>Draft genome sequece of Microseira wollei NIES-4236.</title>
        <authorList>
            <person name="Yamaguchi H."/>
            <person name="Suzuki S."/>
            <person name="Kawachi M."/>
        </authorList>
    </citation>
    <scope>NUCLEOTIDE SEQUENCE</scope>
    <source>
        <strain evidence="6">NIES-4236</strain>
    </source>
</reference>
<dbReference type="InterPro" id="IPR000357">
    <property type="entry name" value="HEAT"/>
</dbReference>
<evidence type="ECO:0000256" key="2">
    <source>
        <dbReference type="ARBA" id="ARBA00022737"/>
    </source>
</evidence>
<dbReference type="Gene3D" id="3.40.50.300">
    <property type="entry name" value="P-loop containing nucleotide triphosphate hydrolases"/>
    <property type="match status" value="1"/>
</dbReference>
<keyword evidence="1" id="KW-0042">Antenna complex</keyword>
<keyword evidence="2" id="KW-0677">Repeat</keyword>
<sequence length="820" mass="89662">MRLLKDKGRRRRSDAGKEDKGRRRRSDAGNVCRQLDLSPRLPFSASSQASERRIPVLVQLRYYQTSISDLIRSFLKQHGLLLELPEIERLLFERQFLLLVDGLNELPSEAARRDLSRFRRENTTTPMVFTTRDFGVGGDLDIGKKLEMLPLTGTQMREFVNKYLPDGGEQMLRQLGKRLREFGQTPLPLMMLCSLFRATGVVPSNLGLVFRQFTQKLKQDAPVMDESRRWWQPLLQHLAFKMTQGHKQTELQLAIPRQEAEEIMTAFLRDEQFDKPRDRAISRLEDLLKHHLIQLGVDNQIEFQHPLIQEYYTAESLLEKLPHLSDEELKREYLNYLKWTEPLALMLELVNEQQQALRVVNLAIDVDLQLGARLAGAAKPEFQTATVGLITQMEIPLPIKMRLLAKTRSDLAIGTFVQALKHPEAHICKWAAEALAAIGTETAVAALVQVLKHPEPDVSRRAAEALAAIGSEAAVAALVQAMKHPDSDLRRSVAYAIANIGTEASVTALVQALNDGDYVVRGIAAEALGNIGTEAATETLLPALAHQDYIVRRSVATALGKIGNAAAVEALVQALNDEDSDLRVSVVATLGKIGNTAAVNALLEALNDEDYMVRWSAAEALGKIGNPAAVAALLPALKDEDSDVRNSAADALANIGNAAAVDALVQGLKDEEYYVRWSAADALTNINKATAVEPLLDALNDEDSYVRSIAAESLGNIGNDGATAALLYALNDEDYVVGWSVAEALGKIGSQAAVSSLILALNDEDDYVRSSAAEALGKIANPAAVQSLLLVLKDENANVRSKAAEALGKIANPACSIAAF</sequence>
<dbReference type="PANTHER" id="PTHR12697:SF5">
    <property type="entry name" value="DEOXYHYPUSINE HYDROXYLASE"/>
    <property type="match status" value="1"/>
</dbReference>
<evidence type="ECO:0000256" key="5">
    <source>
        <dbReference type="SAM" id="MobiDB-lite"/>
    </source>
</evidence>
<dbReference type="AlphaFoldDB" id="A0AAV3XBD4"/>
<keyword evidence="3" id="KW-0605">Phycobilisome</keyword>
<dbReference type="Pfam" id="PF02985">
    <property type="entry name" value="HEAT"/>
    <property type="match status" value="1"/>
</dbReference>
<dbReference type="Gene3D" id="1.25.10.10">
    <property type="entry name" value="Leucine-rich Repeat Variant"/>
    <property type="match status" value="5"/>
</dbReference>
<evidence type="ECO:0000313" key="7">
    <source>
        <dbReference type="Proteomes" id="UP001050975"/>
    </source>
</evidence>
<comment type="function">
    <text evidence="4">Catalyzes the hydroxylation of the N(6)-(4-aminobutyl)-L-lysine intermediate produced by deoxyhypusine synthase/DHPS on a critical lysine of the eukaryotic translation initiation factor 5A/eIF-5A. This is the second step of the post-translational modification of that lysine into an unusual amino acid residue named hypusine. Hypusination is unique to mature eIF-5A factor and is essential for its function.</text>
</comment>
<keyword evidence="7" id="KW-1185">Reference proteome</keyword>
<dbReference type="InterPro" id="IPR027417">
    <property type="entry name" value="P-loop_NTPase"/>
</dbReference>
<dbReference type="PANTHER" id="PTHR12697">
    <property type="entry name" value="PBS LYASE HEAT-LIKE PROTEIN"/>
    <property type="match status" value="1"/>
</dbReference>
<dbReference type="InterPro" id="IPR004155">
    <property type="entry name" value="PBS_lyase_HEAT"/>
</dbReference>
<evidence type="ECO:0000313" key="6">
    <source>
        <dbReference type="EMBL" id="GET38686.1"/>
    </source>
</evidence>
<comment type="caution">
    <text evidence="6">The sequence shown here is derived from an EMBL/GenBank/DDBJ whole genome shotgun (WGS) entry which is preliminary data.</text>
</comment>
<organism evidence="6 7">
    <name type="scientific">Microseira wollei NIES-4236</name>
    <dbReference type="NCBI Taxonomy" id="2530354"/>
    <lineage>
        <taxon>Bacteria</taxon>
        <taxon>Bacillati</taxon>
        <taxon>Cyanobacteriota</taxon>
        <taxon>Cyanophyceae</taxon>
        <taxon>Oscillatoriophycideae</taxon>
        <taxon>Aerosakkonematales</taxon>
        <taxon>Aerosakkonemataceae</taxon>
        <taxon>Microseira</taxon>
    </lineage>
</organism>
<accession>A0AAV3XBD4</accession>
<dbReference type="RefSeq" id="WP_226582771.1">
    <property type="nucleotide sequence ID" value="NZ_BLAY01000050.1"/>
</dbReference>
<proteinExistence type="predicted"/>
<dbReference type="Proteomes" id="UP001050975">
    <property type="component" value="Unassembled WGS sequence"/>
</dbReference>
<evidence type="ECO:0000256" key="3">
    <source>
        <dbReference type="ARBA" id="ARBA00022738"/>
    </source>
</evidence>
<evidence type="ECO:0000256" key="1">
    <source>
        <dbReference type="ARBA" id="ARBA00022549"/>
    </source>
</evidence>
<protein>
    <recommendedName>
        <fullName evidence="8">HEAT repeat domain-containing protein</fullName>
    </recommendedName>
</protein>
<evidence type="ECO:0008006" key="8">
    <source>
        <dbReference type="Google" id="ProtNLM"/>
    </source>
</evidence>
<dbReference type="Pfam" id="PF13646">
    <property type="entry name" value="HEAT_2"/>
    <property type="match status" value="3"/>
</dbReference>
<dbReference type="SUPFAM" id="SSF48371">
    <property type="entry name" value="ARM repeat"/>
    <property type="match status" value="2"/>
</dbReference>
<dbReference type="GO" id="GO:0030089">
    <property type="term" value="C:phycobilisome"/>
    <property type="evidence" value="ECO:0007669"/>
    <property type="project" value="UniProtKB-KW"/>
</dbReference>
<dbReference type="PROSITE" id="PS50077">
    <property type="entry name" value="HEAT_REPEAT"/>
    <property type="match status" value="1"/>
</dbReference>